<dbReference type="AlphaFoldDB" id="S7P486"/>
<protein>
    <submittedName>
        <fullName evidence="2">ATP-binding cassette sub-family A member 8</fullName>
    </submittedName>
</protein>
<keyword evidence="2" id="KW-0067">ATP-binding</keyword>
<keyword evidence="3" id="KW-1185">Reference proteome</keyword>
<dbReference type="EMBL" id="KE161707">
    <property type="protein sequence ID" value="EPQ05008.1"/>
    <property type="molecule type" value="Genomic_DNA"/>
</dbReference>
<dbReference type="GO" id="GO:0005319">
    <property type="term" value="F:lipid transporter activity"/>
    <property type="evidence" value="ECO:0007669"/>
    <property type="project" value="TreeGrafter"/>
</dbReference>
<dbReference type="SUPFAM" id="SSF52540">
    <property type="entry name" value="P-loop containing nucleoside triphosphate hydrolases"/>
    <property type="match status" value="3"/>
</dbReference>
<keyword evidence="2" id="KW-0547">Nucleotide-binding</keyword>
<dbReference type="GO" id="GO:0016887">
    <property type="term" value="F:ATP hydrolysis activity"/>
    <property type="evidence" value="ECO:0007669"/>
    <property type="project" value="InterPro"/>
</dbReference>
<dbReference type="PANTHER" id="PTHR19229">
    <property type="entry name" value="ATP-BINDING CASSETTE TRANSPORTER SUBFAMILY A ABCA"/>
    <property type="match status" value="1"/>
</dbReference>
<dbReference type="PROSITE" id="PS50893">
    <property type="entry name" value="ABC_TRANSPORTER_2"/>
    <property type="match status" value="1"/>
</dbReference>
<evidence type="ECO:0000313" key="2">
    <source>
        <dbReference type="EMBL" id="EPQ05008.1"/>
    </source>
</evidence>
<reference evidence="2 3" key="1">
    <citation type="journal article" date="2013" name="Nat. Commun.">
        <title>Genome analysis reveals insights into physiology and longevity of the Brandt's bat Myotis brandtii.</title>
        <authorList>
            <person name="Seim I."/>
            <person name="Fang X."/>
            <person name="Xiong Z."/>
            <person name="Lobanov A.V."/>
            <person name="Huang Z."/>
            <person name="Ma S."/>
            <person name="Feng Y."/>
            <person name="Turanov A.A."/>
            <person name="Zhu Y."/>
            <person name="Lenz T.L."/>
            <person name="Gerashchenko M.V."/>
            <person name="Fan D."/>
            <person name="Hee Yim S."/>
            <person name="Yao X."/>
            <person name="Jordan D."/>
            <person name="Xiong Y."/>
            <person name="Ma Y."/>
            <person name="Lyapunov A.N."/>
            <person name="Chen G."/>
            <person name="Kulakova O.I."/>
            <person name="Sun Y."/>
            <person name="Lee S.G."/>
            <person name="Bronson R.T."/>
            <person name="Moskalev A.A."/>
            <person name="Sunyaev S.R."/>
            <person name="Zhang G."/>
            <person name="Krogh A."/>
            <person name="Wang J."/>
            <person name="Gladyshev V.N."/>
        </authorList>
    </citation>
    <scope>NUCLEOTIDE SEQUENCE [LARGE SCALE GENOMIC DNA]</scope>
</reference>
<dbReference type="Pfam" id="PF00005">
    <property type="entry name" value="ABC_tran"/>
    <property type="match status" value="1"/>
</dbReference>
<dbReference type="Pfam" id="PF23321">
    <property type="entry name" value="R1_ABCA1"/>
    <property type="match status" value="1"/>
</dbReference>
<name>S7P486_MYOBR</name>
<organism evidence="2 3">
    <name type="scientific">Myotis brandtii</name>
    <name type="common">Brandt's bat</name>
    <dbReference type="NCBI Taxonomy" id="109478"/>
    <lineage>
        <taxon>Eukaryota</taxon>
        <taxon>Metazoa</taxon>
        <taxon>Chordata</taxon>
        <taxon>Craniata</taxon>
        <taxon>Vertebrata</taxon>
        <taxon>Euteleostomi</taxon>
        <taxon>Mammalia</taxon>
        <taxon>Eutheria</taxon>
        <taxon>Laurasiatheria</taxon>
        <taxon>Chiroptera</taxon>
        <taxon>Yangochiroptera</taxon>
        <taxon>Vespertilionidae</taxon>
        <taxon>Myotis</taxon>
    </lineage>
</organism>
<dbReference type="GO" id="GO:0140359">
    <property type="term" value="F:ABC-type transporter activity"/>
    <property type="evidence" value="ECO:0007669"/>
    <property type="project" value="InterPro"/>
</dbReference>
<dbReference type="GO" id="GO:0016020">
    <property type="term" value="C:membrane"/>
    <property type="evidence" value="ECO:0007669"/>
    <property type="project" value="InterPro"/>
</dbReference>
<dbReference type="Proteomes" id="UP000052978">
    <property type="component" value="Unassembled WGS sequence"/>
</dbReference>
<dbReference type="InterPro" id="IPR027417">
    <property type="entry name" value="P-loop_NTPase"/>
</dbReference>
<dbReference type="Gene3D" id="3.40.50.300">
    <property type="entry name" value="P-loop containing nucleotide triphosphate hydrolases"/>
    <property type="match status" value="4"/>
</dbReference>
<gene>
    <name evidence="2" type="ORF">D623_10030311</name>
</gene>
<dbReference type="InterPro" id="IPR003439">
    <property type="entry name" value="ABC_transporter-like_ATP-bd"/>
</dbReference>
<dbReference type="InterPro" id="IPR026082">
    <property type="entry name" value="ABCA"/>
</dbReference>
<proteinExistence type="predicted"/>
<evidence type="ECO:0000259" key="1">
    <source>
        <dbReference type="PROSITE" id="PS50893"/>
    </source>
</evidence>
<accession>S7P486</accession>
<dbReference type="InterPro" id="IPR056264">
    <property type="entry name" value="R2_ABCA1-4-like"/>
</dbReference>
<dbReference type="PANTHER" id="PTHR19229:SF274">
    <property type="entry name" value="ABC-TYPE ORGANIC ANION TRANSPORTER ABCA8"/>
    <property type="match status" value="1"/>
</dbReference>
<evidence type="ECO:0000313" key="3">
    <source>
        <dbReference type="Proteomes" id="UP000052978"/>
    </source>
</evidence>
<feature type="domain" description="ABC transporter" evidence="1">
    <location>
        <begin position="441"/>
        <end position="704"/>
    </location>
</feature>
<sequence>MDSIEDVLAQNLSGGQKRKLTFGIAILGDPQIFLLDEPTAGLDPFSRHQVWNLLKERKMDRVIVFSTQFMDEADILADRKVFLSKGKLKCAGSSLFLKKKWGIGYHLSLQLNEMCVQEKITSIVTKHIPDAKLSAKSEGKLVYTLPLERTNKFPELYENLDLCPDLGIENYGVSMTTLNEVFLKLEGKATIDEPGIATSGEGQAEGAGDTERLVEMEQVLSSLSEMKETVGASIDDFIHSVELQNIALEVDASGNRNGIDDPSYNGAIIVSGHDKNYTFSLACNTKRLNCFPVLMDIVSNGLLRMVKPSARIQTGKSTSSQVLDNPFGFIMPSLLCLFLSSSCAPYIAMSSIDDYKNKVWSQLRISGLFPSAYWFGQALVDVPLYWLMFLLIISPRSSDVHQNPEEPEREDEDVEMERVRTANALNSTNFDEKPAIIASCLRKEYTVKRKHCFSKKKKKIATRNVSFCVRKGEVLGLLGHNGAGKSTSIKVIIGDTKLTAGQVLLKGSSEGDPLGFLGYCPQEKGLWPNLTMREHLDVFAAVKGLRKADATVTITRQAVRASFNNTERGALLTTHYMAEAEAVCDRVAIMVSGRLRCIGSIQHLKSRFGKNYLLAMKVKTLAHVEPLHSEILRLFPQAARQERQAVRASFNNTERGALLTTHYMAEAEAVCDRVAIMVSGRLRCIGSIQHLKSKFGKDYLLEMKVKTLAHVEPLHSEILRLFPQAARQERYSSLMVYKLPMEDVRPLAQAFFKLERVKQSFDLEEYSLSQSTLEQVFLELSKEQELENFVDELQPSMKRKLLPQEEA</sequence>
<dbReference type="GO" id="GO:0005524">
    <property type="term" value="F:ATP binding"/>
    <property type="evidence" value="ECO:0007669"/>
    <property type="project" value="UniProtKB-KW"/>
</dbReference>